<accession>A0A918BQJ5</accession>
<protein>
    <submittedName>
        <fullName evidence="1">Uncharacterized protein</fullName>
    </submittedName>
</protein>
<sequence length="112" mass="12694">MEFQPTHRGLPESEAAVEAERLIKAWVLERGEPDGVLLPELVAFGLALGDGGVDVLVVQRTMALRTRPSAPSWSSMPSRYAWRMVQRLPWHTSRASLWRDSCTVSCRFICRR</sequence>
<proteinExistence type="predicted"/>
<organism evidence="1 2">
    <name type="scientific">Streptomyces ruber</name>
    <dbReference type="NCBI Taxonomy" id="83378"/>
    <lineage>
        <taxon>Bacteria</taxon>
        <taxon>Bacillati</taxon>
        <taxon>Actinomycetota</taxon>
        <taxon>Actinomycetes</taxon>
        <taxon>Kitasatosporales</taxon>
        <taxon>Streptomycetaceae</taxon>
        <taxon>Streptomyces</taxon>
    </lineage>
</organism>
<gene>
    <name evidence="1" type="ORF">GCM10010145_62350</name>
</gene>
<evidence type="ECO:0000313" key="1">
    <source>
        <dbReference type="EMBL" id="GGQ84233.1"/>
    </source>
</evidence>
<dbReference type="Proteomes" id="UP000620156">
    <property type="component" value="Unassembled WGS sequence"/>
</dbReference>
<keyword evidence="2" id="KW-1185">Reference proteome</keyword>
<dbReference type="AlphaFoldDB" id="A0A918BQJ5"/>
<reference evidence="1" key="2">
    <citation type="submission" date="2020-09" db="EMBL/GenBank/DDBJ databases">
        <authorList>
            <person name="Sun Q."/>
            <person name="Ohkuma M."/>
        </authorList>
    </citation>
    <scope>NUCLEOTIDE SEQUENCE</scope>
    <source>
        <strain evidence="1">JCM 3131</strain>
    </source>
</reference>
<dbReference type="EMBL" id="BMQK01000021">
    <property type="protein sequence ID" value="GGQ84233.1"/>
    <property type="molecule type" value="Genomic_DNA"/>
</dbReference>
<evidence type="ECO:0000313" key="2">
    <source>
        <dbReference type="Proteomes" id="UP000620156"/>
    </source>
</evidence>
<name>A0A918BQJ5_9ACTN</name>
<comment type="caution">
    <text evidence="1">The sequence shown here is derived from an EMBL/GenBank/DDBJ whole genome shotgun (WGS) entry which is preliminary data.</text>
</comment>
<reference evidence="1" key="1">
    <citation type="journal article" date="2014" name="Int. J. Syst. Evol. Microbiol.">
        <title>Complete genome sequence of Corynebacterium casei LMG S-19264T (=DSM 44701T), isolated from a smear-ripened cheese.</title>
        <authorList>
            <consortium name="US DOE Joint Genome Institute (JGI-PGF)"/>
            <person name="Walter F."/>
            <person name="Albersmeier A."/>
            <person name="Kalinowski J."/>
            <person name="Ruckert C."/>
        </authorList>
    </citation>
    <scope>NUCLEOTIDE SEQUENCE</scope>
    <source>
        <strain evidence="1">JCM 3131</strain>
    </source>
</reference>